<dbReference type="GO" id="GO:0045211">
    <property type="term" value="C:postsynaptic membrane"/>
    <property type="evidence" value="ECO:0007669"/>
    <property type="project" value="TreeGrafter"/>
</dbReference>
<dbReference type="Pfam" id="PF19699">
    <property type="entry name" value="CLSTN_C"/>
    <property type="match status" value="1"/>
</dbReference>
<dbReference type="GO" id="GO:0050806">
    <property type="term" value="P:positive regulation of synaptic transmission"/>
    <property type="evidence" value="ECO:0007669"/>
    <property type="project" value="TreeGrafter"/>
</dbReference>
<keyword evidence="2" id="KW-0732">Signal</keyword>
<dbReference type="InterPro" id="IPR015919">
    <property type="entry name" value="Cadherin-like_sf"/>
</dbReference>
<dbReference type="GO" id="GO:0012505">
    <property type="term" value="C:endomembrane system"/>
    <property type="evidence" value="ECO:0007669"/>
    <property type="project" value="UniProtKB-SubCell"/>
</dbReference>
<keyword evidence="3" id="KW-0677">Repeat</keyword>
<dbReference type="GO" id="GO:0009986">
    <property type="term" value="C:cell surface"/>
    <property type="evidence" value="ECO:0007669"/>
    <property type="project" value="TreeGrafter"/>
</dbReference>
<evidence type="ECO:0000256" key="2">
    <source>
        <dbReference type="ARBA" id="ARBA00022729"/>
    </source>
</evidence>
<dbReference type="Gene3D" id="2.60.40.60">
    <property type="entry name" value="Cadherins"/>
    <property type="match status" value="1"/>
</dbReference>
<evidence type="ECO:0000256" key="6">
    <source>
        <dbReference type="ARBA" id="ARBA00022989"/>
    </source>
</evidence>
<dbReference type="PANTHER" id="PTHR14139:SF2">
    <property type="entry name" value="CALSYNTENIN-1"/>
    <property type="match status" value="1"/>
</dbReference>
<dbReference type="SUPFAM" id="SSF49313">
    <property type="entry name" value="Cadherin-like"/>
    <property type="match status" value="1"/>
</dbReference>
<feature type="region of interest" description="Disordered" evidence="10">
    <location>
        <begin position="734"/>
        <end position="834"/>
    </location>
</feature>
<sequence>MPQNLMHLDKDCGAPYGTICRYEITNALEKSPFRMSDDGILSNMIPLNYSEAQSHILTVVAHDCGMRRSKSTLITVNVLPKCISKINGLKEVGYTSGKQDITSNVEIKFCRDEEHICVAKEAEAKLVLLASQDDKASSNGQICGLNSETVDLLAKPVEKAAPISPEDEDDDDDEDDESSSSSEETNEIEESEKFMFDGKSNSVIVPASAMKSPIPERFTLSFKMKHAKGTKDEQALKENILCESDESHLNRHHFAVYIRHCKLELLLRREAEHATAEFRAAEWRWQDARVCDNEWHSYSILFNNIEDVQLFVDGKKFDTNERNPEILDDWPLHQTKELKTRLVVGACWHARSSSMTQYFNGYLTAMKLLPGKVESMDAITCTHEQNEQIFIDAEDTLKPGDVIESNKGKTEITLRAKNVEELNRLIRKVQYSAKNNASLDSTIEITAKQRCHDGRQISIDTTSVSIVTKESFESVVTPILSVSGVNLINTDQRSLKVGTSMLPEIDITVTQQDSATNKAIDVTATNKLAWCKVAMKPARDMDLEYFSSPAALIASLNVDFEHDKQGIMLKGVESVKGYREILSKIHYFNTRPDSYNKRLYSVQCALESGKVLSNEFTITMTIEGGGKVAGIPDGDVSIERVPLKSLESIVENIESEEDVLKFGKQFEPSFESNRLQNILEMDLPRPKALLSHRGYEVGQGAIAGGAIAIVVVICVGFLLVLLVIGVLKMRDAPAHSPRRNRKRKSQSEGMEWDDAGMNITMNPLGDVEKNAAGGVFSEEDEEEESSDDGESYHDEEDITDDDEDSEVLPHSTSSRPGLEWDDSTLTNVSRTYRI</sequence>
<dbReference type="GO" id="GO:0005509">
    <property type="term" value="F:calcium ion binding"/>
    <property type="evidence" value="ECO:0007669"/>
    <property type="project" value="InterPro"/>
</dbReference>
<dbReference type="InterPro" id="IPR045588">
    <property type="entry name" value="CLSTN_C"/>
</dbReference>
<keyword evidence="1 11" id="KW-0812">Transmembrane</keyword>
<evidence type="ECO:0000256" key="10">
    <source>
        <dbReference type="SAM" id="MobiDB-lite"/>
    </source>
</evidence>
<keyword evidence="4" id="KW-0106">Calcium</keyword>
<keyword evidence="13" id="KW-1185">Reference proteome</keyword>
<feature type="transmembrane region" description="Helical" evidence="11">
    <location>
        <begin position="701"/>
        <end position="727"/>
    </location>
</feature>
<reference evidence="14" key="1">
    <citation type="submission" date="2022-11" db="UniProtKB">
        <authorList>
            <consortium name="WormBaseParasite"/>
        </authorList>
    </citation>
    <scope>IDENTIFICATION</scope>
</reference>
<feature type="compositionally biased region" description="Polar residues" evidence="10">
    <location>
        <begin position="823"/>
        <end position="834"/>
    </location>
</feature>
<evidence type="ECO:0000256" key="5">
    <source>
        <dbReference type="ARBA" id="ARBA00022889"/>
    </source>
</evidence>
<evidence type="ECO:0000256" key="8">
    <source>
        <dbReference type="ARBA" id="ARBA00023180"/>
    </source>
</evidence>
<dbReference type="SUPFAM" id="SSF49899">
    <property type="entry name" value="Concanavalin A-like lectins/glucanases"/>
    <property type="match status" value="1"/>
</dbReference>
<feature type="compositionally biased region" description="Acidic residues" evidence="10">
    <location>
        <begin position="165"/>
        <end position="190"/>
    </location>
</feature>
<evidence type="ECO:0000259" key="12">
    <source>
        <dbReference type="Pfam" id="PF19699"/>
    </source>
</evidence>
<feature type="domain" description="Calsyntenin C-terminal" evidence="12">
    <location>
        <begin position="698"/>
        <end position="765"/>
    </location>
</feature>
<keyword evidence="7 11" id="KW-0472">Membrane</keyword>
<evidence type="ECO:0000313" key="14">
    <source>
        <dbReference type="WBParaSite" id="PSU_v2.g10846.t1"/>
    </source>
</evidence>
<keyword evidence="6 11" id="KW-1133">Transmembrane helix</keyword>
<feature type="compositionally biased region" description="Acidic residues" evidence="10">
    <location>
        <begin position="777"/>
        <end position="806"/>
    </location>
</feature>
<dbReference type="CDD" id="cd11304">
    <property type="entry name" value="Cadherin_repeat"/>
    <property type="match status" value="1"/>
</dbReference>
<organism evidence="13 14">
    <name type="scientific">Panagrolaimus superbus</name>
    <dbReference type="NCBI Taxonomy" id="310955"/>
    <lineage>
        <taxon>Eukaryota</taxon>
        <taxon>Metazoa</taxon>
        <taxon>Ecdysozoa</taxon>
        <taxon>Nematoda</taxon>
        <taxon>Chromadorea</taxon>
        <taxon>Rhabditida</taxon>
        <taxon>Tylenchina</taxon>
        <taxon>Panagrolaimomorpha</taxon>
        <taxon>Panagrolaimoidea</taxon>
        <taxon>Panagrolaimidae</taxon>
        <taxon>Panagrolaimus</taxon>
    </lineage>
</organism>
<keyword evidence="8" id="KW-0325">Glycoprotein</keyword>
<evidence type="ECO:0000256" key="9">
    <source>
        <dbReference type="ARBA" id="ARBA00046288"/>
    </source>
</evidence>
<proteinExistence type="predicted"/>
<dbReference type="Gene3D" id="2.60.120.200">
    <property type="match status" value="1"/>
</dbReference>
<evidence type="ECO:0000256" key="1">
    <source>
        <dbReference type="ARBA" id="ARBA00022692"/>
    </source>
</evidence>
<accession>A0A914XYT5</accession>
<evidence type="ECO:0000256" key="7">
    <source>
        <dbReference type="ARBA" id="ARBA00023136"/>
    </source>
</evidence>
<keyword evidence="5" id="KW-0130">Cell adhesion</keyword>
<dbReference type="GO" id="GO:0007155">
    <property type="term" value="P:cell adhesion"/>
    <property type="evidence" value="ECO:0007669"/>
    <property type="project" value="UniProtKB-KW"/>
</dbReference>
<name>A0A914XYT5_9BILA</name>
<dbReference type="PANTHER" id="PTHR14139">
    <property type="entry name" value="CALSYNTENIN"/>
    <property type="match status" value="1"/>
</dbReference>
<dbReference type="Proteomes" id="UP000887577">
    <property type="component" value="Unplaced"/>
</dbReference>
<dbReference type="GO" id="GO:0051965">
    <property type="term" value="P:positive regulation of synapse assembly"/>
    <property type="evidence" value="ECO:0007669"/>
    <property type="project" value="TreeGrafter"/>
</dbReference>
<evidence type="ECO:0000256" key="3">
    <source>
        <dbReference type="ARBA" id="ARBA00022737"/>
    </source>
</evidence>
<feature type="region of interest" description="Disordered" evidence="10">
    <location>
        <begin position="161"/>
        <end position="193"/>
    </location>
</feature>
<dbReference type="WBParaSite" id="PSU_v2.g10846.t1">
    <property type="protein sequence ID" value="PSU_v2.g10846.t1"/>
    <property type="gene ID" value="PSU_v2.g10846"/>
</dbReference>
<dbReference type="AlphaFoldDB" id="A0A914XYT5"/>
<protein>
    <submittedName>
        <fullName evidence="14">Calsyntenin C-terminal domain-containing protein</fullName>
    </submittedName>
</protein>
<comment type="subcellular location">
    <subcellularLocation>
        <location evidence="9">Endomembrane system</location>
        <topology evidence="9">Single-pass type I membrane protein</topology>
    </subcellularLocation>
</comment>
<evidence type="ECO:0000256" key="11">
    <source>
        <dbReference type="SAM" id="Phobius"/>
    </source>
</evidence>
<evidence type="ECO:0000256" key="4">
    <source>
        <dbReference type="ARBA" id="ARBA00022837"/>
    </source>
</evidence>
<evidence type="ECO:0000313" key="13">
    <source>
        <dbReference type="Proteomes" id="UP000887577"/>
    </source>
</evidence>
<dbReference type="InterPro" id="IPR013320">
    <property type="entry name" value="ConA-like_dom_sf"/>
</dbReference>